<keyword evidence="1" id="KW-0472">Membrane</keyword>
<dbReference type="Proteomes" id="UP000053791">
    <property type="component" value="Unassembled WGS sequence"/>
</dbReference>
<dbReference type="InterPro" id="IPR049220">
    <property type="entry name" value="DUF6868"/>
</dbReference>
<name>A0A0X3UC86_9RHOB</name>
<sequence>MTQETLTAFFGWMTVLNLGFLTLSTLMIVALRDWMAGFHGRMFDMDPSEVRKAYFRYLAHYKVLTFIFCLMPWLALKLV</sequence>
<reference evidence="3 4" key="1">
    <citation type="submission" date="2015-12" db="EMBL/GenBank/DDBJ databases">
        <authorList>
            <person name="Shamseldin A."/>
            <person name="Moawad H."/>
            <person name="Abd El-Rahim W.M."/>
            <person name="Sadowsky M.J."/>
        </authorList>
    </citation>
    <scope>NUCLEOTIDE SEQUENCE [LARGE SCALE GENOMIC DNA]</scope>
    <source>
        <strain evidence="3 4">ZGT118</strain>
    </source>
</reference>
<evidence type="ECO:0000259" key="2">
    <source>
        <dbReference type="Pfam" id="PF21742"/>
    </source>
</evidence>
<accession>A0A0X3UC86</accession>
<dbReference type="Pfam" id="PF21742">
    <property type="entry name" value="DUF6868"/>
    <property type="match status" value="1"/>
</dbReference>
<feature type="transmembrane region" description="Helical" evidence="1">
    <location>
        <begin position="53"/>
        <end position="76"/>
    </location>
</feature>
<feature type="transmembrane region" description="Helical" evidence="1">
    <location>
        <begin position="6"/>
        <end position="32"/>
    </location>
</feature>
<dbReference type="AlphaFoldDB" id="A0A0X3UC86"/>
<dbReference type="STRING" id="1685379.AVO45_16505"/>
<gene>
    <name evidence="3" type="ORF">AVO45_16505</name>
</gene>
<protein>
    <recommendedName>
        <fullName evidence="2">DUF6868 domain-containing protein</fullName>
    </recommendedName>
</protein>
<evidence type="ECO:0000256" key="1">
    <source>
        <dbReference type="SAM" id="Phobius"/>
    </source>
</evidence>
<keyword evidence="1" id="KW-0812">Transmembrane</keyword>
<keyword evidence="4" id="KW-1185">Reference proteome</keyword>
<dbReference type="EMBL" id="LQBQ01000002">
    <property type="protein sequence ID" value="KUJ85352.1"/>
    <property type="molecule type" value="Genomic_DNA"/>
</dbReference>
<keyword evidence="1" id="KW-1133">Transmembrane helix</keyword>
<dbReference type="OrthoDB" id="5918912at2"/>
<proteinExistence type="predicted"/>
<evidence type="ECO:0000313" key="4">
    <source>
        <dbReference type="Proteomes" id="UP000053791"/>
    </source>
</evidence>
<feature type="domain" description="DUF6868" evidence="2">
    <location>
        <begin position="1"/>
        <end position="79"/>
    </location>
</feature>
<dbReference type="RefSeq" id="WP_068344771.1">
    <property type="nucleotide sequence ID" value="NZ_LQBQ01000002.1"/>
</dbReference>
<comment type="caution">
    <text evidence="3">The sequence shown here is derived from an EMBL/GenBank/DDBJ whole genome shotgun (WGS) entry which is preliminary data.</text>
</comment>
<evidence type="ECO:0000313" key="3">
    <source>
        <dbReference type="EMBL" id="KUJ85352.1"/>
    </source>
</evidence>
<organism evidence="3 4">
    <name type="scientific">Ruegeria marisrubri</name>
    <dbReference type="NCBI Taxonomy" id="1685379"/>
    <lineage>
        <taxon>Bacteria</taxon>
        <taxon>Pseudomonadati</taxon>
        <taxon>Pseudomonadota</taxon>
        <taxon>Alphaproteobacteria</taxon>
        <taxon>Rhodobacterales</taxon>
        <taxon>Roseobacteraceae</taxon>
        <taxon>Ruegeria</taxon>
    </lineage>
</organism>